<evidence type="ECO:0000313" key="4">
    <source>
        <dbReference type="Proteomes" id="UP001648503"/>
    </source>
</evidence>
<feature type="compositionally biased region" description="Polar residues" evidence="2">
    <location>
        <begin position="424"/>
        <end position="433"/>
    </location>
</feature>
<sequence>MSGNLITDLDVIMSDSPHCPLAGPPIADATSLPTNVETTTRSTRGISSRALRERLQTWSIGRRAARSLQTPSSSRETHFSVSGALETPALTAPSIQRGIQQQQRPSGQSHLDMSIYPAYIQSHESRLQNREHGRRTMENLNMHIQQIRHEQLTSQSVDLQRPLQSVVVESDASTPISRTSDGRSTPPFSTRRPYGSGRSNVATNAVAARERGMQVPNAPRIPYAVLPGNASPSVTSIIANYHGTSVGMRTLHAQHTGGTSQEVSPRANLPAPTPRTLFHSPANPGSHRQAFRPVQHGEHTPPAAQNHHQTEHSSLQAATRSQRNFLHATYLGRQGATVNEPISHTINLPIQFRSPYLSLPQARGRWTSENNHQDQNADNRHNPISIGEVYIGNVHHSTPFRDRASSTAHLGRALNQDLFHRQQIHSARQQQPITSPPNRVPHGRLHPSFRLKTVCSLECRYCDQEICRRGMKAILLADTKVELYSTDLVLPSGNVVGYHITQPCDACLGACNNGHFWMFHSSAVEANERMDVDGHRTLLWEQLSDAEIEESRGARVGDRPLVCR</sequence>
<feature type="region of interest" description="Disordered" evidence="2">
    <location>
        <begin position="254"/>
        <end position="318"/>
    </location>
</feature>
<dbReference type="InterPro" id="IPR026768">
    <property type="entry name" value="YPEH2ZP"/>
</dbReference>
<feature type="compositionally biased region" description="Polar residues" evidence="2">
    <location>
        <begin position="171"/>
        <end position="188"/>
    </location>
</feature>
<gene>
    <name evidence="3" type="ORF">BASA50_011312</name>
</gene>
<dbReference type="EMBL" id="JAFCIX010000555">
    <property type="protein sequence ID" value="KAH6587708.1"/>
    <property type="molecule type" value="Genomic_DNA"/>
</dbReference>
<dbReference type="Pfam" id="PF14976">
    <property type="entry name" value="YPEH2ZP"/>
    <property type="match status" value="2"/>
</dbReference>
<accession>A0ABQ8EWC7</accession>
<feature type="region of interest" description="Disordered" evidence="2">
    <location>
        <begin position="423"/>
        <end position="443"/>
    </location>
</feature>
<name>A0ABQ8EWC7_9FUNG</name>
<dbReference type="PANTHER" id="PTHR31841">
    <property type="entry name" value="PROTEIN FAM72A-RELATED"/>
    <property type="match status" value="1"/>
</dbReference>
<dbReference type="PANTHER" id="PTHR31841:SF1">
    <property type="entry name" value="PROTEIN FAM72A-RELATED"/>
    <property type="match status" value="1"/>
</dbReference>
<evidence type="ECO:0000313" key="3">
    <source>
        <dbReference type="EMBL" id="KAH6587708.1"/>
    </source>
</evidence>
<feature type="region of interest" description="Disordered" evidence="2">
    <location>
        <begin position="168"/>
        <end position="200"/>
    </location>
</feature>
<organism evidence="3 4">
    <name type="scientific">Batrachochytrium salamandrivorans</name>
    <dbReference type="NCBI Taxonomy" id="1357716"/>
    <lineage>
        <taxon>Eukaryota</taxon>
        <taxon>Fungi</taxon>
        <taxon>Fungi incertae sedis</taxon>
        <taxon>Chytridiomycota</taxon>
        <taxon>Chytridiomycota incertae sedis</taxon>
        <taxon>Chytridiomycetes</taxon>
        <taxon>Rhizophydiales</taxon>
        <taxon>Rhizophydiales incertae sedis</taxon>
        <taxon>Batrachochytrium</taxon>
    </lineage>
</organism>
<dbReference type="Proteomes" id="UP001648503">
    <property type="component" value="Unassembled WGS sequence"/>
</dbReference>
<protein>
    <submittedName>
        <fullName evidence="3">Uncharacterized protein</fullName>
    </submittedName>
</protein>
<proteinExistence type="inferred from homology"/>
<keyword evidence="4" id="KW-1185">Reference proteome</keyword>
<comment type="caution">
    <text evidence="3">The sequence shown here is derived from an EMBL/GenBank/DDBJ whole genome shotgun (WGS) entry which is preliminary data.</text>
</comment>
<evidence type="ECO:0000256" key="2">
    <source>
        <dbReference type="SAM" id="MobiDB-lite"/>
    </source>
</evidence>
<reference evidence="3 4" key="1">
    <citation type="submission" date="2021-02" db="EMBL/GenBank/DDBJ databases">
        <title>Variation within the Batrachochytrium salamandrivorans European outbreak.</title>
        <authorList>
            <person name="Kelly M."/>
            <person name="Pasmans F."/>
            <person name="Shea T.P."/>
            <person name="Munoz J.F."/>
            <person name="Carranza S."/>
            <person name="Cuomo C.A."/>
            <person name="Martel A."/>
        </authorList>
    </citation>
    <scope>NUCLEOTIDE SEQUENCE [LARGE SCALE GENOMIC DNA]</scope>
    <source>
        <strain evidence="3 4">AMFP18/2</strain>
    </source>
</reference>
<comment type="similarity">
    <text evidence="1">Belongs to the FAM72 family.</text>
</comment>
<evidence type="ECO:0000256" key="1">
    <source>
        <dbReference type="ARBA" id="ARBA00006888"/>
    </source>
</evidence>